<comment type="caution">
    <text evidence="1">The sequence shown here is derived from an EMBL/GenBank/DDBJ whole genome shotgun (WGS) entry which is preliminary data.</text>
</comment>
<name>A0A2S6Z705_9XANT</name>
<protein>
    <recommendedName>
        <fullName evidence="3">Lipopolysaccharide biosynthesis protein</fullName>
    </recommendedName>
</protein>
<dbReference type="Pfam" id="PF14307">
    <property type="entry name" value="Glyco_tran_WbsX"/>
    <property type="match status" value="1"/>
</dbReference>
<dbReference type="Gene3D" id="3.20.20.80">
    <property type="entry name" value="Glycosidases"/>
    <property type="match status" value="1"/>
</dbReference>
<evidence type="ECO:0000313" key="2">
    <source>
        <dbReference type="Proteomes" id="UP000238270"/>
    </source>
</evidence>
<sequence>MSTAGHSMQSRVRAQLFGLLRAGFRAIPLSDATRDRWRSWFLDRHADWVPEPVRGRAVHGISRRPAARSDEAAIGHVPYRIAALPETLPATLVAFYLPQFHPIPENDAWWGKGFTEWRNVSRALAQFEGHQQPRLPADLGFYDLRTPQVMREQARMAQEYGLGAFCFYFYWFAGKTLLEMPIAQRHEDTSITLPFCLCWANEKWARRWDGRGDDILIDQAHSADDDLAFIAHIATYLRNPTYLRVDGRPLLLVYRPHLLPDPAQTAARWRTWCRESGVGEIHLAYVQGFERPDPRDIGFDAAVEFPPNMSTPASVTARQRLLNPEFNGEVLDWRELARDMEQRPLREYTLYPGVNPGWDNEPRRSGKGRIYLHASPRRYRDWLSRTLRHRLASAPPANRMVFINAWNEWAEGAVLEPDARLGHAWLEATRQALTRAPDVVTESRSPSACVVLHAWYLDVLNEMLDAIVECGTPLRIIVTTDLTKVIEVNQYIQQRGIQAEVEGFENRGRDILPFLHVANRLLDEGVQLVLKLHTKKSTHRDDGNAWRNEMLAALLMPQRVDAIVDAFSTDPRVGLMAPDGHLLPVTDFIGGNADALDYLAVRTGTDAPDATSLFASGSMFWARLEALRPLLDAHLHPSEFESEQGQIDGTLAHAIERFVGLAVTSSGHRVTTIEQTLGITKTASAEPYRYARKAP</sequence>
<evidence type="ECO:0000313" key="1">
    <source>
        <dbReference type="EMBL" id="PPT77384.1"/>
    </source>
</evidence>
<dbReference type="Proteomes" id="UP000238270">
    <property type="component" value="Unassembled WGS sequence"/>
</dbReference>
<dbReference type="PANTHER" id="PTHR41244:SF1">
    <property type="entry name" value="GLYCOSYLTRANSFERASE"/>
    <property type="match status" value="1"/>
</dbReference>
<dbReference type="PANTHER" id="PTHR41244">
    <property type="entry name" value="RHAMNAN SYNTHESIS F"/>
    <property type="match status" value="1"/>
</dbReference>
<dbReference type="InterPro" id="IPR007739">
    <property type="entry name" value="RgpF"/>
</dbReference>
<dbReference type="InterPro" id="IPR032719">
    <property type="entry name" value="WbsX"/>
</dbReference>
<dbReference type="Pfam" id="PF05045">
    <property type="entry name" value="RgpF"/>
    <property type="match status" value="1"/>
</dbReference>
<dbReference type="EMBL" id="MIGV01000004">
    <property type="protein sequence ID" value="PPT77384.1"/>
    <property type="molecule type" value="Genomic_DNA"/>
</dbReference>
<proteinExistence type="predicted"/>
<reference evidence="1 2" key="1">
    <citation type="submission" date="2016-08" db="EMBL/GenBank/DDBJ databases">
        <title>Evolution of the type three secretion system and type three effector repertoires in Xanthomonas.</title>
        <authorList>
            <person name="Merda D."/>
            <person name="Briand M."/>
            <person name="Bosis E."/>
            <person name="Rousseau C."/>
            <person name="Portier P."/>
            <person name="Jacques M.-A."/>
            <person name="Fischer-Le Saux M."/>
        </authorList>
    </citation>
    <scope>NUCLEOTIDE SEQUENCE [LARGE SCALE GENOMIC DNA]</scope>
    <source>
        <strain evidence="1 2">CFBP 3122</strain>
    </source>
</reference>
<accession>A0A2S6Z705</accession>
<evidence type="ECO:0008006" key="3">
    <source>
        <dbReference type="Google" id="ProtNLM"/>
    </source>
</evidence>
<organism evidence="1 2">
    <name type="scientific">Xanthomonas arboricola pv. populi</name>
    <dbReference type="NCBI Taxonomy" id="487823"/>
    <lineage>
        <taxon>Bacteria</taxon>
        <taxon>Pseudomonadati</taxon>
        <taxon>Pseudomonadota</taxon>
        <taxon>Gammaproteobacteria</taxon>
        <taxon>Lysobacterales</taxon>
        <taxon>Lysobacteraceae</taxon>
        <taxon>Xanthomonas</taxon>
    </lineage>
</organism>
<gene>
    <name evidence="1" type="ORF">XaplCFBP3122_05240</name>
</gene>
<dbReference type="AlphaFoldDB" id="A0A2S6Z705"/>
<dbReference type="CDD" id="cd11579">
    <property type="entry name" value="Glyco_tran_WbsX"/>
    <property type="match status" value="1"/>
</dbReference>